<gene>
    <name evidence="2" type="ORF">ALECFALPRED_002518</name>
</gene>
<dbReference type="AlphaFoldDB" id="A0A8H3FKP2"/>
<feature type="region of interest" description="Disordered" evidence="1">
    <location>
        <begin position="19"/>
        <end position="67"/>
    </location>
</feature>
<sequence>MVASLPLYRVLLARNRRKKLMSHGSSMGRDKRMSDGQTGVKRKVSDDRHSRSTKPSVDAFPDDLETQNSELPNYAARGQEYPPPHLSHYVLKDWSRLYQVQVYR</sequence>
<evidence type="ECO:0000313" key="3">
    <source>
        <dbReference type="Proteomes" id="UP000664203"/>
    </source>
</evidence>
<evidence type="ECO:0000256" key="1">
    <source>
        <dbReference type="SAM" id="MobiDB-lite"/>
    </source>
</evidence>
<proteinExistence type="predicted"/>
<protein>
    <submittedName>
        <fullName evidence="2">Uncharacterized protein</fullName>
    </submittedName>
</protein>
<name>A0A8H3FKP2_9LECA</name>
<dbReference type="OrthoDB" id="444631at2759"/>
<reference evidence="2" key="1">
    <citation type="submission" date="2021-03" db="EMBL/GenBank/DDBJ databases">
        <authorList>
            <person name="Tagirdzhanova G."/>
        </authorList>
    </citation>
    <scope>NUCLEOTIDE SEQUENCE</scope>
</reference>
<comment type="caution">
    <text evidence="2">The sequence shown here is derived from an EMBL/GenBank/DDBJ whole genome shotgun (WGS) entry which is preliminary data.</text>
</comment>
<dbReference type="Proteomes" id="UP000664203">
    <property type="component" value="Unassembled WGS sequence"/>
</dbReference>
<keyword evidence="3" id="KW-1185">Reference proteome</keyword>
<dbReference type="EMBL" id="CAJPDR010000173">
    <property type="protein sequence ID" value="CAF9923653.1"/>
    <property type="molecule type" value="Genomic_DNA"/>
</dbReference>
<accession>A0A8H3FKP2</accession>
<evidence type="ECO:0000313" key="2">
    <source>
        <dbReference type="EMBL" id="CAF9923653.1"/>
    </source>
</evidence>
<organism evidence="2 3">
    <name type="scientific">Alectoria fallacina</name>
    <dbReference type="NCBI Taxonomy" id="1903189"/>
    <lineage>
        <taxon>Eukaryota</taxon>
        <taxon>Fungi</taxon>
        <taxon>Dikarya</taxon>
        <taxon>Ascomycota</taxon>
        <taxon>Pezizomycotina</taxon>
        <taxon>Lecanoromycetes</taxon>
        <taxon>OSLEUM clade</taxon>
        <taxon>Lecanoromycetidae</taxon>
        <taxon>Lecanorales</taxon>
        <taxon>Lecanorineae</taxon>
        <taxon>Parmeliaceae</taxon>
        <taxon>Alectoria</taxon>
    </lineage>
</organism>